<dbReference type="Pfam" id="PF13968">
    <property type="entry name" value="DUF4220"/>
    <property type="match status" value="1"/>
</dbReference>
<evidence type="ECO:0000259" key="2">
    <source>
        <dbReference type="Pfam" id="PF13968"/>
    </source>
</evidence>
<dbReference type="Pfam" id="PF04578">
    <property type="entry name" value="DUF594"/>
    <property type="match status" value="1"/>
</dbReference>
<dbReference type="InterPro" id="IPR007658">
    <property type="entry name" value="DUF594"/>
</dbReference>
<protein>
    <recommendedName>
        <fullName evidence="2">DUF4220 domain-containing protein</fullName>
    </recommendedName>
</protein>
<dbReference type="AlphaFoldDB" id="A0A218Y292"/>
<dbReference type="EMBL" id="MTKT01000299">
    <property type="protein sequence ID" value="OWM91324.1"/>
    <property type="molecule type" value="Genomic_DNA"/>
</dbReference>
<dbReference type="PANTHER" id="PTHR31325">
    <property type="entry name" value="OS01G0798800 PROTEIN-RELATED"/>
    <property type="match status" value="1"/>
</dbReference>
<sequence length="393" mass="44864">MGGAIALDITALIMFVLSDWTAAVMKSMKKSSLPVKFDWLLGPVPRLLDYNVLATSILLRRWSESICAFSLLEFCLNERQQRIPKPTDLCSKVIVTILSFPSDIVRTLMALLRLSGHTFFCCQSSLSQFFKKLFGWILHELGLTEIFVQIRYVAENPILDKLWGLIVEQLKTKSSLAYDLQAAKKIREGRGDTAPNKRLEDEVSALKPYIELVEYDQSILLWPIATDICYHIDKKSEGSLDRSNDHREFSKILSDYMLYLLVMQGSMMAGVAGIEQVRFQDTCADAERFLKKTKLGKKEKLRKACKKITNVDTHIKPVIIKGDECKPVLFDACSLAKKLRIQEDKWKIMIQAWIGMLCYATSHCRADSHVQTLSKGRELITFVWLLMVHLGFK</sequence>
<proteinExistence type="predicted"/>
<gene>
    <name evidence="3" type="ORF">CDL15_Pgr000268</name>
</gene>
<dbReference type="Proteomes" id="UP000197138">
    <property type="component" value="Unassembled WGS sequence"/>
</dbReference>
<keyword evidence="1" id="KW-0732">Signal</keyword>
<feature type="domain" description="DUF4220" evidence="2">
    <location>
        <begin position="1"/>
        <end position="73"/>
    </location>
</feature>
<accession>A0A218Y292</accession>
<dbReference type="InterPro" id="IPR025315">
    <property type="entry name" value="DUF4220"/>
</dbReference>
<feature type="signal peptide" evidence="1">
    <location>
        <begin position="1"/>
        <end position="18"/>
    </location>
</feature>
<organism evidence="3 4">
    <name type="scientific">Punica granatum</name>
    <name type="common">Pomegranate</name>
    <dbReference type="NCBI Taxonomy" id="22663"/>
    <lineage>
        <taxon>Eukaryota</taxon>
        <taxon>Viridiplantae</taxon>
        <taxon>Streptophyta</taxon>
        <taxon>Embryophyta</taxon>
        <taxon>Tracheophyta</taxon>
        <taxon>Spermatophyta</taxon>
        <taxon>Magnoliopsida</taxon>
        <taxon>eudicotyledons</taxon>
        <taxon>Gunneridae</taxon>
        <taxon>Pentapetalae</taxon>
        <taxon>rosids</taxon>
        <taxon>malvids</taxon>
        <taxon>Myrtales</taxon>
        <taxon>Lythraceae</taxon>
        <taxon>Punica</taxon>
    </lineage>
</organism>
<evidence type="ECO:0000256" key="1">
    <source>
        <dbReference type="SAM" id="SignalP"/>
    </source>
</evidence>
<feature type="chain" id="PRO_5012329689" description="DUF4220 domain-containing protein" evidence="1">
    <location>
        <begin position="19"/>
        <end position="393"/>
    </location>
</feature>
<evidence type="ECO:0000313" key="4">
    <source>
        <dbReference type="Proteomes" id="UP000197138"/>
    </source>
</evidence>
<reference evidence="4" key="1">
    <citation type="journal article" date="2017" name="Plant J.">
        <title>The pomegranate (Punica granatum L.) genome and the genomics of punicalagin biosynthesis.</title>
        <authorList>
            <person name="Qin G."/>
            <person name="Xu C."/>
            <person name="Ming R."/>
            <person name="Tang H."/>
            <person name="Guyot R."/>
            <person name="Kramer E.M."/>
            <person name="Hu Y."/>
            <person name="Yi X."/>
            <person name="Qi Y."/>
            <person name="Xu X."/>
            <person name="Gao Z."/>
            <person name="Pan H."/>
            <person name="Jian J."/>
            <person name="Tian Y."/>
            <person name="Yue Z."/>
            <person name="Xu Y."/>
        </authorList>
    </citation>
    <scope>NUCLEOTIDE SEQUENCE [LARGE SCALE GENOMIC DNA]</scope>
    <source>
        <strain evidence="4">cv. Dabenzi</strain>
    </source>
</reference>
<comment type="caution">
    <text evidence="3">The sequence shown here is derived from an EMBL/GenBank/DDBJ whole genome shotgun (WGS) entry which is preliminary data.</text>
</comment>
<evidence type="ECO:0000313" key="3">
    <source>
        <dbReference type="EMBL" id="OWM91324.1"/>
    </source>
</evidence>
<name>A0A218Y292_PUNGR</name>